<proteinExistence type="predicted"/>
<evidence type="ECO:0000313" key="2">
    <source>
        <dbReference type="EMBL" id="EQD38737.1"/>
    </source>
</evidence>
<dbReference type="EMBL" id="AUZZ01008190">
    <property type="protein sequence ID" value="EQD38737.1"/>
    <property type="molecule type" value="Genomic_DNA"/>
</dbReference>
<feature type="domain" description="J" evidence="1">
    <location>
        <begin position="35"/>
        <end position="97"/>
    </location>
</feature>
<sequence length="128" mass="14620">MDTQERRRPGTDRPNRLKLSFDRPIAPRMPQERRNLYRILFVQPEAPPEMITAAYRCLMSLLRTHPGSADSETAERIKQAYAILRDAEKRRAYDSSRRRPLSARVPGAEPGKRLAAAHAPHVCPFCGL</sequence>
<reference evidence="2" key="1">
    <citation type="submission" date="2013-08" db="EMBL/GenBank/DDBJ databases">
        <authorList>
            <person name="Mendez C."/>
            <person name="Richter M."/>
            <person name="Ferrer M."/>
            <person name="Sanchez J."/>
        </authorList>
    </citation>
    <scope>NUCLEOTIDE SEQUENCE</scope>
</reference>
<organism evidence="2">
    <name type="scientific">mine drainage metagenome</name>
    <dbReference type="NCBI Taxonomy" id="410659"/>
    <lineage>
        <taxon>unclassified sequences</taxon>
        <taxon>metagenomes</taxon>
        <taxon>ecological metagenomes</taxon>
    </lineage>
</organism>
<dbReference type="Gene3D" id="1.10.287.110">
    <property type="entry name" value="DnaJ domain"/>
    <property type="match status" value="1"/>
</dbReference>
<keyword evidence="2" id="KW-0346">Stress response</keyword>
<protein>
    <submittedName>
        <fullName evidence="2">Heat shock protein DnaJ domain protein</fullName>
    </submittedName>
</protein>
<feature type="non-terminal residue" evidence="2">
    <location>
        <position position="128"/>
    </location>
</feature>
<gene>
    <name evidence="2" type="ORF">B2A_11350</name>
</gene>
<dbReference type="SMART" id="SM00271">
    <property type="entry name" value="DnaJ"/>
    <property type="match status" value="1"/>
</dbReference>
<dbReference type="PROSITE" id="PS50076">
    <property type="entry name" value="DNAJ_2"/>
    <property type="match status" value="1"/>
</dbReference>
<accession>T0Z372</accession>
<dbReference type="AlphaFoldDB" id="T0Z372"/>
<comment type="caution">
    <text evidence="2">The sequence shown here is derived from an EMBL/GenBank/DDBJ whole genome shotgun (WGS) entry which is preliminary data.</text>
</comment>
<dbReference type="InterPro" id="IPR001623">
    <property type="entry name" value="DnaJ_domain"/>
</dbReference>
<evidence type="ECO:0000259" key="1">
    <source>
        <dbReference type="PROSITE" id="PS50076"/>
    </source>
</evidence>
<dbReference type="InterPro" id="IPR036869">
    <property type="entry name" value="J_dom_sf"/>
</dbReference>
<dbReference type="SUPFAM" id="SSF46565">
    <property type="entry name" value="Chaperone J-domain"/>
    <property type="match status" value="1"/>
</dbReference>
<reference evidence="2" key="2">
    <citation type="journal article" date="2014" name="ISME J.">
        <title>Microbial stratification in low pH oxic and suboxic macroscopic growths along an acid mine drainage.</title>
        <authorList>
            <person name="Mendez-Garcia C."/>
            <person name="Mesa V."/>
            <person name="Sprenger R.R."/>
            <person name="Richter M."/>
            <person name="Diez M.S."/>
            <person name="Solano J."/>
            <person name="Bargiela R."/>
            <person name="Golyshina O.V."/>
            <person name="Manteca A."/>
            <person name="Ramos J.L."/>
            <person name="Gallego J.R."/>
            <person name="Llorente I."/>
            <person name="Martins Dos Santos V.A."/>
            <person name="Jensen O.N."/>
            <person name="Pelaez A.I."/>
            <person name="Sanchez J."/>
            <person name="Ferrer M."/>
        </authorList>
    </citation>
    <scope>NUCLEOTIDE SEQUENCE</scope>
</reference>
<name>T0Z372_9ZZZZ</name>
<dbReference type="Pfam" id="PF00226">
    <property type="entry name" value="DnaJ"/>
    <property type="match status" value="1"/>
</dbReference>
<dbReference type="PRINTS" id="PR00625">
    <property type="entry name" value="JDOMAIN"/>
</dbReference>
<dbReference type="CDD" id="cd06257">
    <property type="entry name" value="DnaJ"/>
    <property type="match status" value="1"/>
</dbReference>